<proteinExistence type="predicted"/>
<dbReference type="Gene3D" id="3.30.460.10">
    <property type="entry name" value="Beta Polymerase, domain 2"/>
    <property type="match status" value="1"/>
</dbReference>
<dbReference type="Gene3D" id="1.10.150.110">
    <property type="entry name" value="DNA polymerase beta, N-terminal domain-like"/>
    <property type="match status" value="1"/>
</dbReference>
<dbReference type="Gene3D" id="3.40.50.10190">
    <property type="entry name" value="BRCT domain"/>
    <property type="match status" value="1"/>
</dbReference>
<evidence type="ECO:0000256" key="1">
    <source>
        <dbReference type="ARBA" id="ARBA00022679"/>
    </source>
</evidence>
<evidence type="ECO:0000313" key="5">
    <source>
        <dbReference type="Proteomes" id="UP001497392"/>
    </source>
</evidence>
<dbReference type="InterPro" id="IPR001357">
    <property type="entry name" value="BRCT_dom"/>
</dbReference>
<dbReference type="Pfam" id="PF14791">
    <property type="entry name" value="DNA_pol_B_thumb"/>
    <property type="match status" value="1"/>
</dbReference>
<dbReference type="Gene3D" id="1.10.150.20">
    <property type="entry name" value="5' to 3' exonuclease, C-terminal subdomain"/>
    <property type="match status" value="1"/>
</dbReference>
<sequence>MLGHVAKKQRVDRVQDTHKDGYLSGIKVYLQKSTISNAVARSNIWSRKITAAGGTVIQDAESATHVVIGEKHEALETLSLPKKARVVTTEWLEDCLSKQRRLPEREYAADPEELAKEADRQLNLSGRPSPLRKYERWLGHWKPEYDALTRETEVVLQAEFSEHHEAEVGNEAIVKGLVEMRKYWDALEGDFRVEETGAEGFDDEKKGRTHHLPNHGSLSFARAASVMRACAFKIQPGTDPTTLHLPFVGRARAAQICDLATTGTTAELEEHRSDTQVYSSVQKSGQRLPYENAVGSATRRMFKKLPGAGARTARLWWDLGFRSFEDIEEAAKPGGICAQGGHHSLSVSQAFSLRHRADLLEDLTAADVQEMREVVLDVLTSIAGEGWTMDICGGAARGLPSHDADFVVSHPTKPTLRVVDGLVKELIARGKLFPKEEAMCQTSDHRMPDHLESMRQEVMQTEKASFFKLHNLSGDRHDHFFGNFRTAAGKIRRIDVIIAPAEEQAFCVLGWTGSRQYLRFLRQHVVDFGMNLNSHRLMRRDEKGKAVLVPDEAPPVDRNGKPYWPPGWSCERRVTHESHIFELCGIPYKPPHLRNAP</sequence>
<keyword evidence="5" id="KW-1185">Reference proteome</keyword>
<dbReference type="PANTHER" id="PTHR11276">
    <property type="entry name" value="DNA POLYMERASE TYPE-X FAMILY MEMBER"/>
    <property type="match status" value="1"/>
</dbReference>
<dbReference type="SUPFAM" id="SSF81301">
    <property type="entry name" value="Nucleotidyltransferase"/>
    <property type="match status" value="1"/>
</dbReference>
<dbReference type="InterPro" id="IPR037160">
    <property type="entry name" value="DNA_Pol_thumb_sf"/>
</dbReference>
<dbReference type="PANTHER" id="PTHR11276:SF28">
    <property type="entry name" value="DNA POLYMERASE LAMBDA"/>
    <property type="match status" value="1"/>
</dbReference>
<dbReference type="Pfam" id="PF16589">
    <property type="entry name" value="BRCT_2"/>
    <property type="match status" value="1"/>
</dbReference>
<name>A0ABP1FPT0_9CHLO</name>
<dbReference type="InterPro" id="IPR036420">
    <property type="entry name" value="BRCT_dom_sf"/>
</dbReference>
<evidence type="ECO:0000256" key="2">
    <source>
        <dbReference type="ARBA" id="ARBA00022695"/>
    </source>
</evidence>
<comment type="caution">
    <text evidence="4">The sequence shown here is derived from an EMBL/GenBank/DDBJ whole genome shotgun (WGS) entry which is preliminary data.</text>
</comment>
<dbReference type="PRINTS" id="PR00869">
    <property type="entry name" value="DNAPOLX"/>
</dbReference>
<dbReference type="SUPFAM" id="SSF81585">
    <property type="entry name" value="PsbU/PolX domain-like"/>
    <property type="match status" value="1"/>
</dbReference>
<evidence type="ECO:0000259" key="3">
    <source>
        <dbReference type="PROSITE" id="PS50172"/>
    </source>
</evidence>
<dbReference type="PROSITE" id="PS50172">
    <property type="entry name" value="BRCT"/>
    <property type="match status" value="1"/>
</dbReference>
<reference evidence="4 5" key="1">
    <citation type="submission" date="2024-06" db="EMBL/GenBank/DDBJ databases">
        <authorList>
            <person name="Kraege A."/>
            <person name="Thomma B."/>
        </authorList>
    </citation>
    <scope>NUCLEOTIDE SEQUENCE [LARGE SCALE GENOMIC DNA]</scope>
</reference>
<dbReference type="InterPro" id="IPR022312">
    <property type="entry name" value="DNA_pol_X"/>
</dbReference>
<accession>A0ABP1FPT0</accession>
<dbReference type="InterPro" id="IPR002054">
    <property type="entry name" value="DNA-dir_DNA_pol_X"/>
</dbReference>
<dbReference type="InterPro" id="IPR029398">
    <property type="entry name" value="PolB_thumb"/>
</dbReference>
<protein>
    <submittedName>
        <fullName evidence="4">G4238 protein</fullName>
    </submittedName>
</protein>
<keyword evidence="2" id="KW-0548">Nucleotidyltransferase</keyword>
<dbReference type="InterPro" id="IPR043519">
    <property type="entry name" value="NT_sf"/>
</dbReference>
<dbReference type="Proteomes" id="UP001497392">
    <property type="component" value="Unassembled WGS sequence"/>
</dbReference>
<keyword evidence="1" id="KW-0808">Transferase</keyword>
<dbReference type="SUPFAM" id="SSF47802">
    <property type="entry name" value="DNA polymerase beta, N-terminal domain-like"/>
    <property type="match status" value="1"/>
</dbReference>
<gene>
    <name evidence="4" type="primary">g4238</name>
    <name evidence="4" type="ORF">VP750_LOCUS3617</name>
</gene>
<evidence type="ECO:0000313" key="4">
    <source>
        <dbReference type="EMBL" id="CAL5221958.1"/>
    </source>
</evidence>
<feature type="domain" description="BRCT" evidence="3">
    <location>
        <begin position="18"/>
        <end position="109"/>
    </location>
</feature>
<dbReference type="InterPro" id="IPR027421">
    <property type="entry name" value="DNA_pol_lamdba_lyase_dom_sf"/>
</dbReference>
<dbReference type="SUPFAM" id="SSF52113">
    <property type="entry name" value="BRCT domain"/>
    <property type="match status" value="1"/>
</dbReference>
<dbReference type="SMART" id="SM00483">
    <property type="entry name" value="POLXc"/>
    <property type="match status" value="1"/>
</dbReference>
<organism evidence="4 5">
    <name type="scientific">Coccomyxa viridis</name>
    <dbReference type="NCBI Taxonomy" id="1274662"/>
    <lineage>
        <taxon>Eukaryota</taxon>
        <taxon>Viridiplantae</taxon>
        <taxon>Chlorophyta</taxon>
        <taxon>core chlorophytes</taxon>
        <taxon>Trebouxiophyceae</taxon>
        <taxon>Trebouxiophyceae incertae sedis</taxon>
        <taxon>Coccomyxaceae</taxon>
        <taxon>Coccomyxa</taxon>
    </lineage>
</organism>
<dbReference type="Gene3D" id="3.30.210.10">
    <property type="entry name" value="DNA polymerase, thumb domain"/>
    <property type="match status" value="1"/>
</dbReference>
<dbReference type="EMBL" id="CAXHTA020000006">
    <property type="protein sequence ID" value="CAL5221958.1"/>
    <property type="molecule type" value="Genomic_DNA"/>
</dbReference>
<dbReference type="SMART" id="SM00292">
    <property type="entry name" value="BRCT"/>
    <property type="match status" value="1"/>
</dbReference>